<accession>A0A1I1J145</accession>
<feature type="signal peptide" evidence="1">
    <location>
        <begin position="1"/>
        <end position="30"/>
    </location>
</feature>
<dbReference type="Proteomes" id="UP000199577">
    <property type="component" value="Unassembled WGS sequence"/>
</dbReference>
<dbReference type="AlphaFoldDB" id="A0A1I1J145"/>
<dbReference type="STRING" id="623281.SAMN05421747_110127"/>
<feature type="chain" id="PRO_5011440970" description="DUF2490 domain-containing protein" evidence="1">
    <location>
        <begin position="31"/>
        <end position="243"/>
    </location>
</feature>
<dbReference type="Pfam" id="PF10677">
    <property type="entry name" value="DUF2490"/>
    <property type="match status" value="1"/>
</dbReference>
<dbReference type="RefSeq" id="WP_090973834.1">
    <property type="nucleotide sequence ID" value="NZ_FOLL01000010.1"/>
</dbReference>
<gene>
    <name evidence="2" type="ORF">SAMN05421747_110127</name>
</gene>
<dbReference type="InterPro" id="IPR019619">
    <property type="entry name" value="DUF2490"/>
</dbReference>
<proteinExistence type="predicted"/>
<dbReference type="EMBL" id="FOLL01000010">
    <property type="protein sequence ID" value="SFC41712.1"/>
    <property type="molecule type" value="Genomic_DNA"/>
</dbReference>
<evidence type="ECO:0000313" key="3">
    <source>
        <dbReference type="Proteomes" id="UP000199577"/>
    </source>
</evidence>
<keyword evidence="3" id="KW-1185">Reference proteome</keyword>
<keyword evidence="1" id="KW-0732">Signal</keyword>
<sequence>MNTYLPIRRFTRPLVVLAFCLQFFPYLSHGQNHTYSTWAAWFNNVKFSEKWGLNNDIQFRAGKNWRDNSLLLIRPGINYYINNRQTAAFGYATTLVTNALAPDVQRLTEHRIWEQYIISGKLLSIPVQHRFRLEQRFLKRTSETAFTQRARYFIRGIIPFSGAGMSFSRGAFVSLQNELFFNIQNLDAVNGKLFDQNRAYASIGYRLSPKYDVEVGYMNQLLIRPSSPNTMNHIGQIAIYTRL</sequence>
<organism evidence="2 3">
    <name type="scientific">Parapedobacter composti</name>
    <dbReference type="NCBI Taxonomy" id="623281"/>
    <lineage>
        <taxon>Bacteria</taxon>
        <taxon>Pseudomonadati</taxon>
        <taxon>Bacteroidota</taxon>
        <taxon>Sphingobacteriia</taxon>
        <taxon>Sphingobacteriales</taxon>
        <taxon>Sphingobacteriaceae</taxon>
        <taxon>Parapedobacter</taxon>
    </lineage>
</organism>
<evidence type="ECO:0008006" key="4">
    <source>
        <dbReference type="Google" id="ProtNLM"/>
    </source>
</evidence>
<protein>
    <recommendedName>
        <fullName evidence="4">DUF2490 domain-containing protein</fullName>
    </recommendedName>
</protein>
<evidence type="ECO:0000313" key="2">
    <source>
        <dbReference type="EMBL" id="SFC41712.1"/>
    </source>
</evidence>
<evidence type="ECO:0000256" key="1">
    <source>
        <dbReference type="SAM" id="SignalP"/>
    </source>
</evidence>
<reference evidence="2 3" key="1">
    <citation type="submission" date="2016-10" db="EMBL/GenBank/DDBJ databases">
        <authorList>
            <person name="de Groot N.N."/>
        </authorList>
    </citation>
    <scope>NUCLEOTIDE SEQUENCE [LARGE SCALE GENOMIC DNA]</scope>
    <source>
        <strain evidence="2 3">DSM 22900</strain>
    </source>
</reference>
<dbReference type="OrthoDB" id="1118734at2"/>
<name>A0A1I1J145_9SPHI</name>